<dbReference type="GO" id="GO:0016706">
    <property type="term" value="F:2-oxoglutarate-dependent dioxygenase activity"/>
    <property type="evidence" value="ECO:0007669"/>
    <property type="project" value="TreeGrafter"/>
</dbReference>
<sequence>KKVLAEVEKRYKALKAEFPEEKWHKTDTCRRLQTWTGCGKNSGGFRGLRFGATLLFLFLVFGGPNLYPVILNTASRIFRGTSLRSDQKCWESSSWKKELFRKPMDCELCKEIRSAIIINETNRKEFEKQFGPSRYMGPVVVTDAMQNWTAKNAFSYEYFKELFHQPGVIDEFFKYRSSFLSPIKDIRNIEVAFNLDPDRVALKPGYEPWYFGWGIQLPRLSSVLKEHYDQPYFLPENCERTVHDWVFIGSPGRGLYSHIDFVANPSWQAQVKGQKRWYIKPPPECYFQCAAFDFLVKKGEIVVLDTNRWYHQTSVENKEVSITIGNEFVF</sequence>
<accession>A0A7R8WGD0</accession>
<gene>
    <name evidence="1" type="ORF">CTOB1V02_LOCUS9035</name>
</gene>
<dbReference type="PANTHER" id="PTHR12480:SF19">
    <property type="entry name" value="CUPIN-LIKE DOMAIN-CONTAINING PROTEIN"/>
    <property type="match status" value="1"/>
</dbReference>
<feature type="non-terminal residue" evidence="1">
    <location>
        <position position="330"/>
    </location>
</feature>
<dbReference type="InterPro" id="IPR050910">
    <property type="entry name" value="JMJD6_ArgDemeth/LysHydrox"/>
</dbReference>
<name>A0A7R8WGD0_9CRUS</name>
<reference evidence="1" key="1">
    <citation type="submission" date="2020-11" db="EMBL/GenBank/DDBJ databases">
        <authorList>
            <person name="Tran Van P."/>
        </authorList>
    </citation>
    <scope>NUCLEOTIDE SEQUENCE</scope>
</reference>
<evidence type="ECO:0000313" key="1">
    <source>
        <dbReference type="EMBL" id="CAD7231182.1"/>
    </source>
</evidence>
<dbReference type="PANTHER" id="PTHR12480">
    <property type="entry name" value="ARGININE DEMETHYLASE AND LYSYL-HYDROXYLASE JMJD"/>
    <property type="match status" value="1"/>
</dbReference>
<dbReference type="EMBL" id="OB663256">
    <property type="protein sequence ID" value="CAD7231182.1"/>
    <property type="molecule type" value="Genomic_DNA"/>
</dbReference>
<dbReference type="Gene3D" id="2.60.120.650">
    <property type="entry name" value="Cupin"/>
    <property type="match status" value="1"/>
</dbReference>
<proteinExistence type="predicted"/>
<protein>
    <submittedName>
        <fullName evidence="1">Uncharacterized protein</fullName>
    </submittedName>
</protein>
<organism evidence="1">
    <name type="scientific">Cyprideis torosa</name>
    <dbReference type="NCBI Taxonomy" id="163714"/>
    <lineage>
        <taxon>Eukaryota</taxon>
        <taxon>Metazoa</taxon>
        <taxon>Ecdysozoa</taxon>
        <taxon>Arthropoda</taxon>
        <taxon>Crustacea</taxon>
        <taxon>Oligostraca</taxon>
        <taxon>Ostracoda</taxon>
        <taxon>Podocopa</taxon>
        <taxon>Podocopida</taxon>
        <taxon>Cytherocopina</taxon>
        <taxon>Cytheroidea</taxon>
        <taxon>Cytherideidae</taxon>
        <taxon>Cyprideis</taxon>
    </lineage>
</organism>
<dbReference type="OrthoDB" id="10063099at2759"/>
<dbReference type="SUPFAM" id="SSF51197">
    <property type="entry name" value="Clavaminate synthase-like"/>
    <property type="match status" value="1"/>
</dbReference>
<dbReference type="AlphaFoldDB" id="A0A7R8WGD0"/>